<protein>
    <submittedName>
        <fullName evidence="1">Uncharacterized protein</fullName>
    </submittedName>
</protein>
<name>A0A8J8SH97_9FIRM</name>
<dbReference type="AlphaFoldDB" id="A0A8J8SH97"/>
<evidence type="ECO:0000313" key="2">
    <source>
        <dbReference type="Proteomes" id="UP000683246"/>
    </source>
</evidence>
<evidence type="ECO:0000313" key="1">
    <source>
        <dbReference type="EMBL" id="QUI23143.1"/>
    </source>
</evidence>
<sequence>MERYFDWLDDELDLDDYLDELDLDDDDDDYDWGKKKCHKHKRRGDLRVCRCIMLCRCRKIKKHKKHHC</sequence>
<accession>A0A8J8SH97</accession>
<reference evidence="1" key="1">
    <citation type="submission" date="2020-07" db="EMBL/GenBank/DDBJ databases">
        <title>Vallitalea pronyensis genome.</title>
        <authorList>
            <person name="Postec A."/>
        </authorList>
    </citation>
    <scope>NUCLEOTIDE SEQUENCE</scope>
    <source>
        <strain evidence="1">FatNI3</strain>
    </source>
</reference>
<dbReference type="EMBL" id="CP058649">
    <property type="protein sequence ID" value="QUI23143.1"/>
    <property type="molecule type" value="Genomic_DNA"/>
</dbReference>
<organism evidence="1 2">
    <name type="scientific">Vallitalea pronyensis</name>
    <dbReference type="NCBI Taxonomy" id="1348613"/>
    <lineage>
        <taxon>Bacteria</taxon>
        <taxon>Bacillati</taxon>
        <taxon>Bacillota</taxon>
        <taxon>Clostridia</taxon>
        <taxon>Lachnospirales</taxon>
        <taxon>Vallitaleaceae</taxon>
        <taxon>Vallitalea</taxon>
    </lineage>
</organism>
<dbReference type="KEGG" id="vpy:HZI73_12970"/>
<keyword evidence="2" id="KW-1185">Reference proteome</keyword>
<dbReference type="RefSeq" id="WP_212698644.1">
    <property type="nucleotide sequence ID" value="NZ_CP058649.1"/>
</dbReference>
<gene>
    <name evidence="1" type="ORF">HZI73_12970</name>
</gene>
<dbReference type="Proteomes" id="UP000683246">
    <property type="component" value="Chromosome"/>
</dbReference>
<proteinExistence type="predicted"/>